<reference evidence="4" key="1">
    <citation type="submission" date="2022-12" db="EMBL/GenBank/DDBJ databases">
        <authorList>
            <person name="Wang J."/>
        </authorList>
    </citation>
    <scope>NUCLEOTIDE SEQUENCE</scope>
    <source>
        <strain evidence="4">HY-45-18</strain>
    </source>
</reference>
<keyword evidence="5" id="KW-1185">Reference proteome</keyword>
<dbReference type="CDD" id="cd00118">
    <property type="entry name" value="LysM"/>
    <property type="match status" value="1"/>
</dbReference>
<dbReference type="Gene3D" id="3.90.780.10">
    <property type="entry name" value="5'-Nucleotidase, C-terminal domain"/>
    <property type="match status" value="1"/>
</dbReference>
<dbReference type="SUPFAM" id="SSF55816">
    <property type="entry name" value="5'-nucleotidase (syn. UDP-sugar hydrolase), C-terminal domain"/>
    <property type="match status" value="1"/>
</dbReference>
<evidence type="ECO:0000259" key="3">
    <source>
        <dbReference type="PROSITE" id="PS51782"/>
    </source>
</evidence>
<dbReference type="Pfam" id="PF00149">
    <property type="entry name" value="Metallophos"/>
    <property type="match status" value="1"/>
</dbReference>
<dbReference type="InterPro" id="IPR008334">
    <property type="entry name" value="5'-Nucleotdase_C"/>
</dbReference>
<evidence type="ECO:0000256" key="1">
    <source>
        <dbReference type="ARBA" id="ARBA00022729"/>
    </source>
</evidence>
<dbReference type="InterPro" id="IPR036907">
    <property type="entry name" value="5'-Nucleotdase_C_sf"/>
</dbReference>
<dbReference type="SUPFAM" id="SSF56300">
    <property type="entry name" value="Metallo-dependent phosphatases"/>
    <property type="match status" value="1"/>
</dbReference>
<dbReference type="PANTHER" id="PTHR11575">
    <property type="entry name" value="5'-NUCLEOTIDASE-RELATED"/>
    <property type="match status" value="1"/>
</dbReference>
<dbReference type="Pfam" id="PF02872">
    <property type="entry name" value="5_nucleotid_C"/>
    <property type="match status" value="1"/>
</dbReference>
<dbReference type="Gene3D" id="3.10.350.10">
    <property type="entry name" value="LysM domain"/>
    <property type="match status" value="1"/>
</dbReference>
<comment type="caution">
    <text evidence="4">The sequence shown here is derived from an EMBL/GenBank/DDBJ whole genome shotgun (WGS) entry which is preliminary data.</text>
</comment>
<keyword evidence="2" id="KW-0547">Nucleotide-binding</keyword>
<dbReference type="EMBL" id="JAPQER010000001">
    <property type="protein sequence ID" value="MCY6483288.1"/>
    <property type="molecule type" value="Genomic_DNA"/>
</dbReference>
<proteinExistence type="inferred from homology"/>
<dbReference type="Gene3D" id="3.60.21.10">
    <property type="match status" value="1"/>
</dbReference>
<protein>
    <submittedName>
        <fullName evidence="4">5'-nucleotidase C-terminal domain-containing protein</fullName>
    </submittedName>
</protein>
<dbReference type="SMART" id="SM00257">
    <property type="entry name" value="LysM"/>
    <property type="match status" value="1"/>
</dbReference>
<dbReference type="InterPro" id="IPR006179">
    <property type="entry name" value="5_nucleotidase/apyrase"/>
</dbReference>
<keyword evidence="1 2" id="KW-0732">Signal</keyword>
<accession>A0ABT4CWC7</accession>
<dbReference type="InterPro" id="IPR004843">
    <property type="entry name" value="Calcineurin-like_PHP"/>
</dbReference>
<organism evidence="4 5">
    <name type="scientific">Clostridium aestuarii</name>
    <dbReference type="NCBI Taxonomy" id="338193"/>
    <lineage>
        <taxon>Bacteria</taxon>
        <taxon>Bacillati</taxon>
        <taxon>Bacillota</taxon>
        <taxon>Clostridia</taxon>
        <taxon>Eubacteriales</taxon>
        <taxon>Clostridiaceae</taxon>
        <taxon>Clostridium</taxon>
    </lineage>
</organism>
<dbReference type="InterPro" id="IPR036779">
    <property type="entry name" value="LysM_dom_sf"/>
</dbReference>
<name>A0ABT4CWC7_9CLOT</name>
<keyword evidence="2" id="KW-0378">Hydrolase</keyword>
<dbReference type="InterPro" id="IPR018392">
    <property type="entry name" value="LysM"/>
</dbReference>
<evidence type="ECO:0000256" key="2">
    <source>
        <dbReference type="RuleBase" id="RU362119"/>
    </source>
</evidence>
<dbReference type="SUPFAM" id="SSF54106">
    <property type="entry name" value="LysM domain"/>
    <property type="match status" value="1"/>
</dbReference>
<dbReference type="PANTHER" id="PTHR11575:SF24">
    <property type="entry name" value="5'-NUCLEOTIDASE"/>
    <property type="match status" value="1"/>
</dbReference>
<comment type="similarity">
    <text evidence="2">Belongs to the 5'-nucleotidase family.</text>
</comment>
<dbReference type="PRINTS" id="PR01607">
    <property type="entry name" value="APYRASEFAMLY"/>
</dbReference>
<sequence>MFKNFTNKKWTACIVALIMILALISPVNVLAEDKQNIQVKDLTSNTTVSKEDSNLNSEKLQSKISSKPEVKVAKQIDIVSFNDFHGNLMEDPREKGKNVGIAKLVAAIKKAKKENPNTIVVSGGDNYQGSAMSNLTHGAPVSEMIKSVGVTASAVGNHEFDWGLQWMNKWAKDGNFTFLASNIYYKKSGTPVEWAKSYMIVEKGGIKIGFVGLTTKETAYMTKAENVKDVEFRDIAVCAKKWADYLKSGKAPEGKCDVVIALTHLGSIQDQETKKITDEVVDSKLCEVKNIDAVVSSHTHKIVCGQVNGKPVVQGYYAGRALAKLSIMLDENNKVIDIVPNVDTIYHRKSELVKDKDGEAIYNKYDKELKPILGEVLGTTDKELAHDRWNGPSLLGQWVCDVMKKAAGTEIAVTNGGGLRCPIPKGDITMGKLYEVMPFDNTLFKMELKGSDLKNVIQHGIMNEKIGWIQETGVIVTYNKDGKITSMKLEDGTPVDMNKYYTVVTNDFMFTGGDQYDFSNAKNTFNTNVPIRDELVKAVKNAKNLSIKQVHYLQQDKVKQVQQDNLKQGQKDKAKIIVYVVKPGEVLCRIARKYNMKYPQIAKYNHLKNPDLILIGQKLLIPINQ</sequence>
<dbReference type="CDD" id="cd00845">
    <property type="entry name" value="MPP_UshA_N_like"/>
    <property type="match status" value="1"/>
</dbReference>
<dbReference type="RefSeq" id="WP_268039542.1">
    <property type="nucleotide sequence ID" value="NZ_JAPQER010000001.1"/>
</dbReference>
<dbReference type="PROSITE" id="PS51782">
    <property type="entry name" value="LYSM"/>
    <property type="match status" value="1"/>
</dbReference>
<dbReference type="Proteomes" id="UP001078443">
    <property type="component" value="Unassembled WGS sequence"/>
</dbReference>
<dbReference type="InterPro" id="IPR029052">
    <property type="entry name" value="Metallo-depent_PP-like"/>
</dbReference>
<dbReference type="Pfam" id="PF01476">
    <property type="entry name" value="LysM"/>
    <property type="match status" value="1"/>
</dbReference>
<evidence type="ECO:0000313" key="4">
    <source>
        <dbReference type="EMBL" id="MCY6483288.1"/>
    </source>
</evidence>
<feature type="signal peptide" evidence="2">
    <location>
        <begin position="1"/>
        <end position="31"/>
    </location>
</feature>
<evidence type="ECO:0000313" key="5">
    <source>
        <dbReference type="Proteomes" id="UP001078443"/>
    </source>
</evidence>
<feature type="domain" description="LysM" evidence="3">
    <location>
        <begin position="577"/>
        <end position="621"/>
    </location>
</feature>
<gene>
    <name evidence="4" type="ORF">OW763_02820</name>
</gene>
<feature type="chain" id="PRO_5044979180" evidence="2">
    <location>
        <begin position="32"/>
        <end position="625"/>
    </location>
</feature>